<keyword evidence="1" id="KW-1133">Transmembrane helix</keyword>
<evidence type="ECO:0000313" key="3">
    <source>
        <dbReference type="Proteomes" id="UP000692954"/>
    </source>
</evidence>
<protein>
    <recommendedName>
        <fullName evidence="4">Transmembrane protein</fullName>
    </recommendedName>
</protein>
<evidence type="ECO:0000256" key="1">
    <source>
        <dbReference type="SAM" id="Phobius"/>
    </source>
</evidence>
<gene>
    <name evidence="2" type="ORF">PSON_ATCC_30995.1.T0560214</name>
</gene>
<sequence length="547" mass="64366">MFIFYLFTIAKFQRVIQPQLTRINEYIQYTEYNPNVGQTLLLQYNSYPGVYEMKLSQVIDDESIEMISNTTLDPFTLPDCYPYSRRLVYQDLFIETFTTNSTNTFFTALFIENNYVYATRNDNHLIVMEIDFDGDTIKNFKKVKMIKIPSIKPESDTHQIVCNSNYCLIFTLYDALQVNLKSDQFTQLNLNKKQSPKYIHYCQKLQTLYAVYGREGIDVYLFDNNETIQYLISLNLEGNFLEVLTNEESTQLYLLNADVGLLIYDIFTINQYEDTGIIVRLKNIVSFDFYKKTFIFVANTDSGDPYAIEVFLEDNDDYYFNRIYSKDMDIFDVYMGEHYAILIGQEIHRVIYHSIYNKYINKIDVPLYFEDFDLENVEEFRVTNKKVYNQNAFDFEPFQKATIYYNQAFMVGISDNDINIFTLKSIFPWLQCRPLSTDITHYSLIMNSTQCTAKESENDYSPFSQCVIYHNFTVSGKEILFFEEDETLVITIGSVLVCLILLLLIVLLWCRKKLHQKLENYTKMNEIPVKVEDIPLEPMSGEDVLVS</sequence>
<evidence type="ECO:0008006" key="4">
    <source>
        <dbReference type="Google" id="ProtNLM"/>
    </source>
</evidence>
<dbReference type="Proteomes" id="UP000692954">
    <property type="component" value="Unassembled WGS sequence"/>
</dbReference>
<accession>A0A8S1NP13</accession>
<dbReference type="OrthoDB" id="290413at2759"/>
<evidence type="ECO:0000313" key="2">
    <source>
        <dbReference type="EMBL" id="CAD8090835.1"/>
    </source>
</evidence>
<comment type="caution">
    <text evidence="2">The sequence shown here is derived from an EMBL/GenBank/DDBJ whole genome shotgun (WGS) entry which is preliminary data.</text>
</comment>
<feature type="transmembrane region" description="Helical" evidence="1">
    <location>
        <begin position="488"/>
        <end position="510"/>
    </location>
</feature>
<dbReference type="EMBL" id="CAJJDN010000056">
    <property type="protein sequence ID" value="CAD8090835.1"/>
    <property type="molecule type" value="Genomic_DNA"/>
</dbReference>
<keyword evidence="3" id="KW-1185">Reference proteome</keyword>
<reference evidence="2" key="1">
    <citation type="submission" date="2021-01" db="EMBL/GenBank/DDBJ databases">
        <authorList>
            <consortium name="Genoscope - CEA"/>
            <person name="William W."/>
        </authorList>
    </citation>
    <scope>NUCLEOTIDE SEQUENCE</scope>
</reference>
<keyword evidence="1" id="KW-0812">Transmembrane</keyword>
<dbReference type="AlphaFoldDB" id="A0A8S1NP13"/>
<organism evidence="2 3">
    <name type="scientific">Paramecium sonneborni</name>
    <dbReference type="NCBI Taxonomy" id="65129"/>
    <lineage>
        <taxon>Eukaryota</taxon>
        <taxon>Sar</taxon>
        <taxon>Alveolata</taxon>
        <taxon>Ciliophora</taxon>
        <taxon>Intramacronucleata</taxon>
        <taxon>Oligohymenophorea</taxon>
        <taxon>Peniculida</taxon>
        <taxon>Parameciidae</taxon>
        <taxon>Paramecium</taxon>
    </lineage>
</organism>
<proteinExistence type="predicted"/>
<keyword evidence="1" id="KW-0472">Membrane</keyword>
<name>A0A8S1NP13_9CILI</name>